<keyword evidence="9" id="KW-1185">Reference proteome</keyword>
<feature type="transmembrane region" description="Helical" evidence="6">
    <location>
        <begin position="95"/>
        <end position="118"/>
    </location>
</feature>
<reference evidence="8 9" key="1">
    <citation type="submission" date="2016-05" db="EMBL/GenBank/DDBJ databases">
        <authorList>
            <person name="Lavstsen T."/>
            <person name="Jespersen J.S."/>
        </authorList>
    </citation>
    <scope>NUCLEOTIDE SEQUENCE [LARGE SCALE GENOMIC DNA]</scope>
    <source>
        <strain evidence="8 9">B7-9</strain>
    </source>
</reference>
<keyword evidence="2" id="KW-1003">Cell membrane</keyword>
<comment type="caution">
    <text evidence="8">The sequence shown here is derived from an EMBL/GenBank/DDBJ whole genome shotgun (WGS) entry which is preliminary data.</text>
</comment>
<evidence type="ECO:0000256" key="6">
    <source>
        <dbReference type="SAM" id="Phobius"/>
    </source>
</evidence>
<dbReference type="InterPro" id="IPR051791">
    <property type="entry name" value="Pra-immunoreactive"/>
</dbReference>
<evidence type="ECO:0000256" key="1">
    <source>
        <dbReference type="ARBA" id="ARBA00004651"/>
    </source>
</evidence>
<accession>A0A2H3L028</accession>
<evidence type="ECO:0000313" key="8">
    <source>
        <dbReference type="EMBL" id="PDW01437.1"/>
    </source>
</evidence>
<keyword evidence="5 6" id="KW-0472">Membrane</keyword>
<evidence type="ECO:0000256" key="4">
    <source>
        <dbReference type="ARBA" id="ARBA00022989"/>
    </source>
</evidence>
<evidence type="ECO:0000256" key="3">
    <source>
        <dbReference type="ARBA" id="ARBA00022692"/>
    </source>
</evidence>
<feature type="transmembrane region" description="Helical" evidence="6">
    <location>
        <begin position="139"/>
        <end position="158"/>
    </location>
</feature>
<dbReference type="PANTHER" id="PTHR36115">
    <property type="entry name" value="PROLINE-RICH ANTIGEN HOMOLOG-RELATED"/>
    <property type="match status" value="1"/>
</dbReference>
<feature type="transmembrane region" description="Helical" evidence="6">
    <location>
        <begin position="34"/>
        <end position="58"/>
    </location>
</feature>
<evidence type="ECO:0000256" key="2">
    <source>
        <dbReference type="ARBA" id="ARBA00022475"/>
    </source>
</evidence>
<dbReference type="PANTHER" id="PTHR36115:SF4">
    <property type="entry name" value="MEMBRANE PROTEIN"/>
    <property type="match status" value="1"/>
</dbReference>
<dbReference type="RefSeq" id="WP_172450430.1">
    <property type="nucleotide sequence ID" value="NZ_LYXE01000002.1"/>
</dbReference>
<evidence type="ECO:0000313" key="9">
    <source>
        <dbReference type="Proteomes" id="UP000220922"/>
    </source>
</evidence>
<feature type="domain" description="RDD" evidence="7">
    <location>
        <begin position="27"/>
        <end position="170"/>
    </location>
</feature>
<proteinExistence type="predicted"/>
<evidence type="ECO:0000256" key="5">
    <source>
        <dbReference type="ARBA" id="ARBA00023136"/>
    </source>
</evidence>
<dbReference type="Pfam" id="PF06271">
    <property type="entry name" value="RDD"/>
    <property type="match status" value="1"/>
</dbReference>
<protein>
    <recommendedName>
        <fullName evidence="7">RDD domain-containing protein</fullName>
    </recommendedName>
</protein>
<dbReference type="InterPro" id="IPR010432">
    <property type="entry name" value="RDD"/>
</dbReference>
<keyword evidence="4 6" id="KW-1133">Transmembrane helix</keyword>
<comment type="subcellular location">
    <subcellularLocation>
        <location evidence="1">Cell membrane</location>
        <topology evidence="1">Multi-pass membrane protein</topology>
    </subcellularLocation>
</comment>
<dbReference type="Proteomes" id="UP000220922">
    <property type="component" value="Unassembled WGS sequence"/>
</dbReference>
<dbReference type="GO" id="GO:0005886">
    <property type="term" value="C:plasma membrane"/>
    <property type="evidence" value="ECO:0007669"/>
    <property type="project" value="UniProtKB-SubCell"/>
</dbReference>
<gene>
    <name evidence="8" type="ORF">A9Q02_20885</name>
</gene>
<dbReference type="EMBL" id="LYXE01000002">
    <property type="protein sequence ID" value="PDW01437.1"/>
    <property type="molecule type" value="Genomic_DNA"/>
</dbReference>
<evidence type="ECO:0000259" key="7">
    <source>
        <dbReference type="Pfam" id="PF06271"/>
    </source>
</evidence>
<organism evidence="8 9">
    <name type="scientific">Candidatus Chloroploca asiatica</name>
    <dbReference type="NCBI Taxonomy" id="1506545"/>
    <lineage>
        <taxon>Bacteria</taxon>
        <taxon>Bacillati</taxon>
        <taxon>Chloroflexota</taxon>
        <taxon>Chloroflexia</taxon>
        <taxon>Chloroflexales</taxon>
        <taxon>Chloroflexineae</taxon>
        <taxon>Oscillochloridaceae</taxon>
        <taxon>Candidatus Chloroploca</taxon>
    </lineage>
</organism>
<dbReference type="AlphaFoldDB" id="A0A2H3L028"/>
<keyword evidence="3 6" id="KW-0812">Transmembrane</keyword>
<sequence length="187" mass="20968">MDVNPNAAPVPAVSGYYLYEGPYFARYAGFGSRLLAMMIDLLIVAVIWIFWGLTFSFLGRTSGINELLNLVGNFFLWITPYRSIVSIALEISALLLVAQIYFTFFYGFGGATIGKYLMGLRVIRRNGQPLSLARAALRTLAYLVSSLLIYAGFFNILLDDRRRAWHDILIGTVVVHTRQSSPDEPEL</sequence>
<name>A0A2H3L028_9CHLR</name>